<sequence>MSAKALIHSGNINHKPMKPALVLNVRNWSTLEETRKEQCLAHISQLSDRAPRPCLSSSASTTPTVIFDYEQEFEAFLQTEQKVHDLLVEEGGIPSHFPTREIESAFDRIKDPRDVENYEDIKDILYYWHTRPGGGRFWISKQLDAWRRFRKYQRDIRQGPRFRIAEYQQQLRRRRKLYGVKGSVRLLVDSNQQSKLCNWVEYQNYHLSHLDDLRSKEQELHTILDNDEFFQNSVQHKVYNDEFIAMTAKKEASYRLALSNKRLGQLQSLCSPQRLTRPLWIASAERELKYAIDRKKEIVGRAILAEKQAENQLRDLERQLHLTNGPQWNDLPETWWNIEIQRREASRNRLHCEEAADMDIALATDLLQAANLDDIHAPTLKQTIREELASAENELKLAIEGLSVIEHENKITKTQNELKYTEERIDTNLILLRWIEKQRALIAPCRHMQIQPLQKFHPFRQAALRRSSRQRKIPDRLVP</sequence>
<reference evidence="2" key="1">
    <citation type="journal article" date="2014" name="PLoS Genet.">
        <title>Signature Gene Expression Reveals Novel Clues to the Molecular Mechanisms of Dimorphic Transition in Penicillium marneffei.</title>
        <authorList>
            <person name="Yang E."/>
            <person name="Wang G."/>
            <person name="Cai J."/>
            <person name="Woo P.C."/>
            <person name="Lau S.K."/>
            <person name="Yuen K.-Y."/>
            <person name="Chow W.-N."/>
            <person name="Lin X."/>
        </authorList>
    </citation>
    <scope>NUCLEOTIDE SEQUENCE [LARGE SCALE GENOMIC DNA]</scope>
    <source>
        <strain evidence="2">PM1</strain>
    </source>
</reference>
<organism evidence="2">
    <name type="scientific">Talaromyces marneffei PM1</name>
    <dbReference type="NCBI Taxonomy" id="1077442"/>
    <lineage>
        <taxon>Eukaryota</taxon>
        <taxon>Fungi</taxon>
        <taxon>Dikarya</taxon>
        <taxon>Ascomycota</taxon>
        <taxon>Pezizomycotina</taxon>
        <taxon>Eurotiomycetes</taxon>
        <taxon>Eurotiomycetidae</taxon>
        <taxon>Eurotiales</taxon>
        <taxon>Trichocomaceae</taxon>
        <taxon>Talaromyces</taxon>
        <taxon>Talaromyces sect. Talaromyces</taxon>
    </lineage>
</organism>
<keyword evidence="1" id="KW-0175">Coiled coil</keyword>
<name>A0A093VJM6_TALMA</name>
<feature type="coiled-coil region" evidence="1">
    <location>
        <begin position="381"/>
        <end position="424"/>
    </location>
</feature>
<comment type="caution">
    <text evidence="2">The sequence shown here is derived from an EMBL/GenBank/DDBJ whole genome shotgun (WGS) entry which is preliminary data.</text>
</comment>
<dbReference type="EMBL" id="JPOX01000008">
    <property type="protein sequence ID" value="KFX50199.1"/>
    <property type="molecule type" value="Genomic_DNA"/>
</dbReference>
<evidence type="ECO:0000313" key="2">
    <source>
        <dbReference type="EMBL" id="KFX50199.1"/>
    </source>
</evidence>
<dbReference type="AlphaFoldDB" id="A0A093VJM6"/>
<evidence type="ECO:0000256" key="1">
    <source>
        <dbReference type="SAM" id="Coils"/>
    </source>
</evidence>
<dbReference type="HOGENOM" id="CLU_570087_0_0_1"/>
<accession>A0A093VJM6</accession>
<proteinExistence type="predicted"/>
<gene>
    <name evidence="2" type="ORF">GQ26_0083360</name>
</gene>
<protein>
    <submittedName>
        <fullName evidence="2">Uncharacterized protein</fullName>
    </submittedName>
</protein>